<sequence>MKFLIHIAAIASLLSCSEKDDVFAPYKAGSEPATQFSVDDVRTYDELEIYLRGKYGDIQPLPSYWSGSGDGDSGSGPFSFRLSDGSEISIDGLYNRATGQIVDPNYDLRSLPDIATNYGSN</sequence>
<dbReference type="Proteomes" id="UP000218327">
    <property type="component" value="Unassembled WGS sequence"/>
</dbReference>
<organism evidence="1 2">
    <name type="scientific">SAR86 cluster bacterium</name>
    <dbReference type="NCBI Taxonomy" id="2030880"/>
    <lineage>
        <taxon>Bacteria</taxon>
        <taxon>Pseudomonadati</taxon>
        <taxon>Pseudomonadota</taxon>
        <taxon>Gammaproteobacteria</taxon>
        <taxon>SAR86 cluster</taxon>
    </lineage>
</organism>
<protein>
    <submittedName>
        <fullName evidence="1">Uncharacterized protein</fullName>
    </submittedName>
</protein>
<proteinExistence type="predicted"/>
<evidence type="ECO:0000313" key="2">
    <source>
        <dbReference type="Proteomes" id="UP000218327"/>
    </source>
</evidence>
<name>A0A2A5B932_9GAMM</name>
<dbReference type="PROSITE" id="PS51257">
    <property type="entry name" value="PROKAR_LIPOPROTEIN"/>
    <property type="match status" value="1"/>
</dbReference>
<gene>
    <name evidence="1" type="ORF">COA96_02380</name>
</gene>
<evidence type="ECO:0000313" key="1">
    <source>
        <dbReference type="EMBL" id="PCJ28029.1"/>
    </source>
</evidence>
<reference evidence="2" key="1">
    <citation type="submission" date="2017-08" db="EMBL/GenBank/DDBJ databases">
        <title>A dynamic microbial community with high functional redundancy inhabits the cold, oxic subseafloor aquifer.</title>
        <authorList>
            <person name="Tully B.J."/>
            <person name="Wheat C.G."/>
            <person name="Glazer B.T."/>
            <person name="Huber J.A."/>
        </authorList>
    </citation>
    <scope>NUCLEOTIDE SEQUENCE [LARGE SCALE GENOMIC DNA]</scope>
</reference>
<comment type="caution">
    <text evidence="1">The sequence shown here is derived from an EMBL/GenBank/DDBJ whole genome shotgun (WGS) entry which is preliminary data.</text>
</comment>
<accession>A0A2A5B932</accession>
<dbReference type="EMBL" id="NVVJ01000004">
    <property type="protein sequence ID" value="PCJ28029.1"/>
    <property type="molecule type" value="Genomic_DNA"/>
</dbReference>
<dbReference type="AlphaFoldDB" id="A0A2A5B932"/>